<keyword evidence="2" id="KW-1185">Reference proteome</keyword>
<evidence type="ECO:0000313" key="1">
    <source>
        <dbReference type="EMBL" id="CAL8097043.1"/>
    </source>
</evidence>
<sequence>MSNLPNFERVKSRKNKGLNLFVGLYYTISVKSIPNSIVTYETEQREDTYLMQIALNNTEDYEPDGILRENALWTILPAESGENDYFLKVLSLPEGILTYSRALSWGGRYLELDLTHPEYYKPGETMHTSSLWNIESTELPECFTIHNSDERRNLNFLTYSNEPSINGQLMQIGTKDVHLYEPKGQFRNDALWNFRPANFVLSVRVCNFEYELPSAEEIRNSSIPIRVTDQITLVNDTDKSHVEIDEDVKLNETFVCCFLQSFKVFQEENITVDCDILQRITGIDSPSMKFEKLTNTQWCANEERAFPIKQRLLLSPEETANVTGYLNWIYNIEVPFTAVVEVRARSDIAFCPTPVQLHRINTEIKEWEILEYLLKYERFTGKIIPRDKKSEEGVICCKVSGRIKASFGLDSKLQVKYI</sequence>
<comment type="caution">
    <text evidence="1">The sequence shown here is derived from an EMBL/GenBank/DDBJ whole genome shotgun (WGS) entry which is preliminary data.</text>
</comment>
<reference evidence="1 2" key="1">
    <citation type="submission" date="2024-08" db="EMBL/GenBank/DDBJ databases">
        <authorList>
            <person name="Cucini C."/>
            <person name="Frati F."/>
        </authorList>
    </citation>
    <scope>NUCLEOTIDE SEQUENCE [LARGE SCALE GENOMIC DNA]</scope>
</reference>
<organism evidence="1 2">
    <name type="scientific">Orchesella dallaii</name>
    <dbReference type="NCBI Taxonomy" id="48710"/>
    <lineage>
        <taxon>Eukaryota</taxon>
        <taxon>Metazoa</taxon>
        <taxon>Ecdysozoa</taxon>
        <taxon>Arthropoda</taxon>
        <taxon>Hexapoda</taxon>
        <taxon>Collembola</taxon>
        <taxon>Entomobryomorpha</taxon>
        <taxon>Entomobryoidea</taxon>
        <taxon>Orchesellidae</taxon>
        <taxon>Orchesellinae</taxon>
        <taxon>Orchesella</taxon>
    </lineage>
</organism>
<evidence type="ECO:0000313" key="2">
    <source>
        <dbReference type="Proteomes" id="UP001642540"/>
    </source>
</evidence>
<protein>
    <submittedName>
        <fullName evidence="1">Uncharacterized protein</fullName>
    </submittedName>
</protein>
<name>A0ABP1QBG9_9HEXA</name>
<accession>A0ABP1QBG9</accession>
<proteinExistence type="predicted"/>
<dbReference type="EMBL" id="CAXLJM020000028">
    <property type="protein sequence ID" value="CAL8097043.1"/>
    <property type="molecule type" value="Genomic_DNA"/>
</dbReference>
<gene>
    <name evidence="1" type="ORF">ODALV1_LOCUS9528</name>
</gene>
<dbReference type="Proteomes" id="UP001642540">
    <property type="component" value="Unassembled WGS sequence"/>
</dbReference>